<accession>A0A650EPF9</accession>
<dbReference type="EMBL" id="MN577574">
    <property type="protein sequence ID" value="QGT51322.1"/>
    <property type="molecule type" value="Genomic_DNA"/>
</dbReference>
<organism evidence="1">
    <name type="scientific">uncultured Spirochaetaceae bacterium</name>
    <dbReference type="NCBI Taxonomy" id="201186"/>
    <lineage>
        <taxon>Bacteria</taxon>
        <taxon>Pseudomonadati</taxon>
        <taxon>Spirochaetota</taxon>
        <taxon>Spirochaetia</taxon>
        <taxon>Spirochaetales</taxon>
        <taxon>Spirochaetaceae</taxon>
        <taxon>environmental samples</taxon>
    </lineage>
</organism>
<dbReference type="AlphaFoldDB" id="A0A650EPF9"/>
<evidence type="ECO:0000313" key="1">
    <source>
        <dbReference type="EMBL" id="QGT51322.1"/>
    </source>
</evidence>
<protein>
    <recommendedName>
        <fullName evidence="2">DUF1320 domain-containing protein</fullName>
    </recommendedName>
</protein>
<sequence>MKSLLTVEELESRRPSGTLPLYQDGEGLDTARIQKALDDATGIIVAHLPWLIDAETSDIVSVVPPQFAGAVLAACSDIACHRLLDTVASAEDEREWFKNTMALIEKISAEHQGGLEGPGFQESAIVYPDEKEGIRDGRFFKKGRLF</sequence>
<gene>
    <name evidence="1" type="ORF">Unknown280_0140</name>
</gene>
<proteinExistence type="predicted"/>
<evidence type="ECO:0008006" key="2">
    <source>
        <dbReference type="Google" id="ProtNLM"/>
    </source>
</evidence>
<reference evidence="1" key="1">
    <citation type="journal article" date="2020" name="J. ISSAAS">
        <title>Lactobacilli and other gastrointestinal microbiota of Peromyscus leucopus, reservoir host for agents of Lyme disease and other zoonoses in North America.</title>
        <authorList>
            <person name="Milovic A."/>
            <person name="Bassam K."/>
            <person name="Shao H."/>
            <person name="Chatzistamou I."/>
            <person name="Tufts D.M."/>
            <person name="Diuk-Wasser M."/>
            <person name="Barbour A.G."/>
        </authorList>
    </citation>
    <scope>NUCLEOTIDE SEQUENCE</scope>
    <source>
        <strain evidence="1">LL50</strain>
    </source>
</reference>
<name>A0A650EPF9_9SPIO</name>